<keyword evidence="3" id="KW-1185">Reference proteome</keyword>
<gene>
    <name evidence="2" type="ORF">DID88_007032</name>
</gene>
<feature type="compositionally biased region" description="Basic and acidic residues" evidence="1">
    <location>
        <begin position="119"/>
        <end position="139"/>
    </location>
</feature>
<evidence type="ECO:0000313" key="3">
    <source>
        <dbReference type="Proteomes" id="UP000249056"/>
    </source>
</evidence>
<dbReference type="AlphaFoldDB" id="A0A395J729"/>
<evidence type="ECO:0000256" key="1">
    <source>
        <dbReference type="SAM" id="MobiDB-lite"/>
    </source>
</evidence>
<feature type="compositionally biased region" description="Acidic residues" evidence="1">
    <location>
        <begin position="68"/>
        <end position="79"/>
    </location>
</feature>
<feature type="region of interest" description="Disordered" evidence="1">
    <location>
        <begin position="15"/>
        <end position="142"/>
    </location>
</feature>
<dbReference type="EMBL" id="QKRW01000001">
    <property type="protein sequence ID" value="RAL68302.1"/>
    <property type="molecule type" value="Genomic_DNA"/>
</dbReference>
<protein>
    <submittedName>
        <fullName evidence="2">Uncharacterized protein</fullName>
    </submittedName>
</protein>
<evidence type="ECO:0000313" key="2">
    <source>
        <dbReference type="EMBL" id="RAL68302.1"/>
    </source>
</evidence>
<reference evidence="2 3" key="1">
    <citation type="submission" date="2018-06" db="EMBL/GenBank/DDBJ databases">
        <title>Genome Sequence of the Brown Rot Fungal Pathogen Monilinia fructigena.</title>
        <authorList>
            <person name="Landi L."/>
            <person name="De Miccolis Angelini R.M."/>
            <person name="Pollastro S."/>
            <person name="Abate D."/>
            <person name="Faretra F."/>
            <person name="Romanazzi G."/>
        </authorList>
    </citation>
    <scope>NUCLEOTIDE SEQUENCE [LARGE SCALE GENOMIC DNA]</scope>
    <source>
        <strain evidence="2 3">Mfrg269</strain>
    </source>
</reference>
<accession>A0A395J729</accession>
<feature type="compositionally biased region" description="Polar residues" evidence="1">
    <location>
        <begin position="107"/>
        <end position="116"/>
    </location>
</feature>
<sequence length="165" mass="18561">MSTLGMRSIKVLKKEASEAASHTFHPSRYWEEPLVPDRVPKAQPWEQQAKSLRDVKGKVVSRASTLGQEDEQNEEEEEETKPTHGLRHTTRPLPQGTPTDPLGESPGPSTASQTAKTPGKPERDSPRPPKKETNKKEPSSPDYLKFWTWKWSGPHPYLSSPSHHP</sequence>
<comment type="caution">
    <text evidence="2">The sequence shown here is derived from an EMBL/GenBank/DDBJ whole genome shotgun (WGS) entry which is preliminary data.</text>
</comment>
<dbReference type="Proteomes" id="UP000249056">
    <property type="component" value="Unassembled WGS sequence"/>
</dbReference>
<proteinExistence type="predicted"/>
<name>A0A395J729_9HELO</name>
<organism evidence="2 3">
    <name type="scientific">Monilinia fructigena</name>
    <dbReference type="NCBI Taxonomy" id="38457"/>
    <lineage>
        <taxon>Eukaryota</taxon>
        <taxon>Fungi</taxon>
        <taxon>Dikarya</taxon>
        <taxon>Ascomycota</taxon>
        <taxon>Pezizomycotina</taxon>
        <taxon>Leotiomycetes</taxon>
        <taxon>Helotiales</taxon>
        <taxon>Sclerotiniaceae</taxon>
        <taxon>Monilinia</taxon>
    </lineage>
</organism>